<dbReference type="RefSeq" id="WP_185676435.1">
    <property type="nucleotide sequence ID" value="NZ_JACHVB010000042.1"/>
</dbReference>
<evidence type="ECO:0000256" key="6">
    <source>
        <dbReference type="ARBA" id="ARBA00023134"/>
    </source>
</evidence>
<comment type="caution">
    <text evidence="8">Lacks conserved residue(s) required for the propagation of feature annotation.</text>
</comment>
<dbReference type="GO" id="GO:0006777">
    <property type="term" value="P:Mo-molybdopterin cofactor biosynthetic process"/>
    <property type="evidence" value="ECO:0007669"/>
    <property type="project" value="UniProtKB-KW"/>
</dbReference>
<dbReference type="SUPFAM" id="SSF53448">
    <property type="entry name" value="Nucleotide-diphospho-sugar transferases"/>
    <property type="match status" value="1"/>
</dbReference>
<evidence type="ECO:0000256" key="1">
    <source>
        <dbReference type="ARBA" id="ARBA00022490"/>
    </source>
</evidence>
<evidence type="ECO:0000256" key="2">
    <source>
        <dbReference type="ARBA" id="ARBA00022679"/>
    </source>
</evidence>
<evidence type="ECO:0000313" key="10">
    <source>
        <dbReference type="EMBL" id="MBC2595480.1"/>
    </source>
</evidence>
<dbReference type="EMBL" id="JACHVB010000042">
    <property type="protein sequence ID" value="MBC2595480.1"/>
    <property type="molecule type" value="Genomic_DNA"/>
</dbReference>
<keyword evidence="7 8" id="KW-0501">Molybdenum cofactor biosynthesis</keyword>
<comment type="caution">
    <text evidence="10">The sequence shown here is derived from an EMBL/GenBank/DDBJ whole genome shotgun (WGS) entry which is preliminary data.</text>
</comment>
<evidence type="ECO:0000259" key="9">
    <source>
        <dbReference type="Pfam" id="PF12804"/>
    </source>
</evidence>
<dbReference type="GO" id="GO:0046872">
    <property type="term" value="F:metal ion binding"/>
    <property type="evidence" value="ECO:0007669"/>
    <property type="project" value="UniProtKB-KW"/>
</dbReference>
<feature type="domain" description="MobA-like NTP transferase" evidence="9">
    <location>
        <begin position="13"/>
        <end position="174"/>
    </location>
</feature>
<feature type="binding site" evidence="8">
    <location>
        <position position="107"/>
    </location>
    <ligand>
        <name>GTP</name>
        <dbReference type="ChEBI" id="CHEBI:37565"/>
    </ligand>
</feature>
<comment type="subcellular location">
    <subcellularLocation>
        <location evidence="8">Cytoplasm</location>
    </subcellularLocation>
</comment>
<evidence type="ECO:0000256" key="5">
    <source>
        <dbReference type="ARBA" id="ARBA00022842"/>
    </source>
</evidence>
<comment type="domain">
    <text evidence="8">The N-terminal domain determines nucleotide recognition and specific binding, while the C-terminal domain determines the specific binding to the target protein.</text>
</comment>
<dbReference type="InterPro" id="IPR013482">
    <property type="entry name" value="Molybde_CF_guanTrfase"/>
</dbReference>
<sequence>MSIPTHHTRPLRGLVLAGGHSRRMGRDKASLCYHAPGLPQWRYTSQLLSETGLPVCLSVRPGQALPGWSPNDPPVLPDQTNDAGPLAGLLAALEAFPGEAIFAVACDLPLLDTDTLRTLIAARQANALAIAYHSTHDGLPEPLCTIYEPDIAPILRDALHSGFRCPRKILIQHAEVVRLIKLPKPDALDNANTPEDFFRLKQSLQNALPLSTRPLTTHG</sequence>
<protein>
    <recommendedName>
        <fullName evidence="8">Probable molybdenum cofactor guanylyltransferase</fullName>
        <shortName evidence="8">MoCo guanylyltransferase</shortName>
        <ecNumber evidence="8">2.7.7.77</ecNumber>
    </recommendedName>
    <alternativeName>
        <fullName evidence="8">GTP:molybdopterin guanylyltransferase</fullName>
    </alternativeName>
    <alternativeName>
        <fullName evidence="8">Mo-MPT guanylyltransferase</fullName>
    </alternativeName>
    <alternativeName>
        <fullName evidence="8">Molybdopterin guanylyltransferase</fullName>
    </alternativeName>
    <alternativeName>
        <fullName evidence="8">Molybdopterin-guanine dinucleotide synthase</fullName>
        <shortName evidence="8">MGD synthase</shortName>
    </alternativeName>
</protein>
<dbReference type="InterPro" id="IPR029044">
    <property type="entry name" value="Nucleotide-diphossugar_trans"/>
</dbReference>
<comment type="similarity">
    <text evidence="8">Belongs to the MobA family.</text>
</comment>
<comment type="catalytic activity">
    <reaction evidence="8">
        <text>Mo-molybdopterin + GTP + H(+) = Mo-molybdopterin guanine dinucleotide + diphosphate</text>
        <dbReference type="Rhea" id="RHEA:34243"/>
        <dbReference type="ChEBI" id="CHEBI:15378"/>
        <dbReference type="ChEBI" id="CHEBI:33019"/>
        <dbReference type="ChEBI" id="CHEBI:37565"/>
        <dbReference type="ChEBI" id="CHEBI:71302"/>
        <dbReference type="ChEBI" id="CHEBI:71310"/>
        <dbReference type="EC" id="2.7.7.77"/>
    </reaction>
</comment>
<keyword evidence="2 8" id="KW-0808">Transferase</keyword>
<dbReference type="GO" id="GO:0005525">
    <property type="term" value="F:GTP binding"/>
    <property type="evidence" value="ECO:0007669"/>
    <property type="project" value="UniProtKB-UniRule"/>
</dbReference>
<dbReference type="PANTHER" id="PTHR19136:SF81">
    <property type="entry name" value="MOLYBDENUM COFACTOR GUANYLYLTRANSFERASE"/>
    <property type="match status" value="1"/>
</dbReference>
<dbReference type="GO" id="GO:0005737">
    <property type="term" value="C:cytoplasm"/>
    <property type="evidence" value="ECO:0007669"/>
    <property type="project" value="UniProtKB-SubCell"/>
</dbReference>
<keyword evidence="11" id="KW-1185">Reference proteome</keyword>
<accession>A0A842HH27</accession>
<evidence type="ECO:0000256" key="7">
    <source>
        <dbReference type="ARBA" id="ARBA00023150"/>
    </source>
</evidence>
<feature type="binding site" evidence="8">
    <location>
        <begin position="16"/>
        <end position="18"/>
    </location>
    <ligand>
        <name>GTP</name>
        <dbReference type="ChEBI" id="CHEBI:37565"/>
    </ligand>
</feature>
<keyword evidence="4 8" id="KW-0547">Nucleotide-binding</keyword>
<dbReference type="EC" id="2.7.7.77" evidence="8"/>
<evidence type="ECO:0000256" key="3">
    <source>
        <dbReference type="ARBA" id="ARBA00022723"/>
    </source>
</evidence>
<evidence type="ECO:0000313" key="11">
    <source>
        <dbReference type="Proteomes" id="UP000546464"/>
    </source>
</evidence>
<dbReference type="Gene3D" id="3.90.550.10">
    <property type="entry name" value="Spore Coat Polysaccharide Biosynthesis Protein SpsA, Chain A"/>
    <property type="match status" value="1"/>
</dbReference>
<dbReference type="Pfam" id="PF12804">
    <property type="entry name" value="NTP_transf_3"/>
    <property type="match status" value="1"/>
</dbReference>
<evidence type="ECO:0000256" key="8">
    <source>
        <dbReference type="HAMAP-Rule" id="MF_00316"/>
    </source>
</evidence>
<dbReference type="PANTHER" id="PTHR19136">
    <property type="entry name" value="MOLYBDENUM COFACTOR GUANYLYLTRANSFERASE"/>
    <property type="match status" value="1"/>
</dbReference>
<keyword evidence="5 8" id="KW-0460">Magnesium</keyword>
<keyword evidence="1 8" id="KW-0963">Cytoplasm</keyword>
<evidence type="ECO:0000256" key="4">
    <source>
        <dbReference type="ARBA" id="ARBA00022741"/>
    </source>
</evidence>
<organism evidence="10 11">
    <name type="scientific">Ruficoccus amylovorans</name>
    <dbReference type="NCBI Taxonomy" id="1804625"/>
    <lineage>
        <taxon>Bacteria</taxon>
        <taxon>Pseudomonadati</taxon>
        <taxon>Verrucomicrobiota</taxon>
        <taxon>Opitutia</taxon>
        <taxon>Puniceicoccales</taxon>
        <taxon>Cerasicoccaceae</taxon>
        <taxon>Ruficoccus</taxon>
    </lineage>
</organism>
<feature type="binding site" evidence="8">
    <location>
        <position position="28"/>
    </location>
    <ligand>
        <name>GTP</name>
        <dbReference type="ChEBI" id="CHEBI:37565"/>
    </ligand>
</feature>
<feature type="binding site" evidence="8">
    <location>
        <position position="78"/>
    </location>
    <ligand>
        <name>GTP</name>
        <dbReference type="ChEBI" id="CHEBI:37565"/>
    </ligand>
</feature>
<gene>
    <name evidence="8" type="primary">mobA</name>
    <name evidence="10" type="ORF">H5P28_14530</name>
</gene>
<dbReference type="GO" id="GO:0061603">
    <property type="term" value="F:molybdenum cofactor guanylyltransferase activity"/>
    <property type="evidence" value="ECO:0007669"/>
    <property type="project" value="UniProtKB-EC"/>
</dbReference>
<keyword evidence="3 8" id="KW-0479">Metal-binding</keyword>
<keyword evidence="6 8" id="KW-0342">GTP-binding</keyword>
<dbReference type="HAMAP" id="MF_00316">
    <property type="entry name" value="MobA"/>
    <property type="match status" value="1"/>
</dbReference>
<dbReference type="Proteomes" id="UP000546464">
    <property type="component" value="Unassembled WGS sequence"/>
</dbReference>
<name>A0A842HH27_9BACT</name>
<proteinExistence type="inferred from homology"/>
<dbReference type="AlphaFoldDB" id="A0A842HH27"/>
<feature type="binding site" evidence="8">
    <location>
        <position position="107"/>
    </location>
    <ligand>
        <name>Mg(2+)</name>
        <dbReference type="ChEBI" id="CHEBI:18420"/>
    </ligand>
</feature>
<reference evidence="10 11" key="1">
    <citation type="submission" date="2020-07" db="EMBL/GenBank/DDBJ databases">
        <authorList>
            <person name="Feng X."/>
        </authorList>
    </citation>
    <scope>NUCLEOTIDE SEQUENCE [LARGE SCALE GENOMIC DNA]</scope>
    <source>
        <strain evidence="10 11">JCM31066</strain>
    </source>
</reference>
<comment type="cofactor">
    <cofactor evidence="8">
        <name>Mg(2+)</name>
        <dbReference type="ChEBI" id="CHEBI:18420"/>
    </cofactor>
</comment>
<dbReference type="InterPro" id="IPR025877">
    <property type="entry name" value="MobA-like_NTP_Trfase"/>
</dbReference>
<comment type="function">
    <text evidence="8">Transfers a GMP moiety from GTP to Mo-molybdopterin (Mo-MPT) cofactor (Moco or molybdenum cofactor) to form Mo-molybdopterin guanine dinucleotide (Mo-MGD) cofactor.</text>
</comment>
<dbReference type="CDD" id="cd02503">
    <property type="entry name" value="MobA"/>
    <property type="match status" value="1"/>
</dbReference>